<reference evidence="1" key="1">
    <citation type="submission" date="2020-05" db="EMBL/GenBank/DDBJ databases">
        <authorList>
            <person name="Chiriac C."/>
            <person name="Salcher M."/>
            <person name="Ghai R."/>
            <person name="Kavagutti S V."/>
        </authorList>
    </citation>
    <scope>NUCLEOTIDE SEQUENCE</scope>
</reference>
<dbReference type="EMBL" id="CAEZVL010000111">
    <property type="protein sequence ID" value="CAB4632894.1"/>
    <property type="molecule type" value="Genomic_DNA"/>
</dbReference>
<name>A0A6J6J8G4_9ZZZZ</name>
<organism evidence="1">
    <name type="scientific">freshwater metagenome</name>
    <dbReference type="NCBI Taxonomy" id="449393"/>
    <lineage>
        <taxon>unclassified sequences</taxon>
        <taxon>metagenomes</taxon>
        <taxon>ecological metagenomes</taxon>
    </lineage>
</organism>
<accession>A0A6J6J8G4</accession>
<gene>
    <name evidence="1" type="ORF">UFOPK1960_00803</name>
</gene>
<proteinExistence type="predicted"/>
<dbReference type="AlphaFoldDB" id="A0A6J6J8G4"/>
<protein>
    <submittedName>
        <fullName evidence="1">Unannotated protein</fullName>
    </submittedName>
</protein>
<evidence type="ECO:0000313" key="1">
    <source>
        <dbReference type="EMBL" id="CAB4632894.1"/>
    </source>
</evidence>
<sequence length="78" mass="8466">MGIGIAHLPGSAIVGHNAIEVGDNNLATINATFIIEKYLTDIFGGLGWIITVWQKGLKPSILDQLINLFNEPAFTFIK</sequence>